<keyword evidence="1" id="KW-0547">Nucleotide-binding</keyword>
<organism evidence="5 6">
    <name type="scientific">Eumeta variegata</name>
    <name type="common">Bagworm moth</name>
    <name type="synonym">Eumeta japonica</name>
    <dbReference type="NCBI Taxonomy" id="151549"/>
    <lineage>
        <taxon>Eukaryota</taxon>
        <taxon>Metazoa</taxon>
        <taxon>Ecdysozoa</taxon>
        <taxon>Arthropoda</taxon>
        <taxon>Hexapoda</taxon>
        <taxon>Insecta</taxon>
        <taxon>Pterygota</taxon>
        <taxon>Neoptera</taxon>
        <taxon>Endopterygota</taxon>
        <taxon>Lepidoptera</taxon>
        <taxon>Glossata</taxon>
        <taxon>Ditrysia</taxon>
        <taxon>Tineoidea</taxon>
        <taxon>Psychidae</taxon>
        <taxon>Oiketicinae</taxon>
        <taxon>Eumeta</taxon>
    </lineage>
</organism>
<accession>A0A4C1ZY42</accession>
<dbReference type="GO" id="GO:0008017">
    <property type="term" value="F:microtubule binding"/>
    <property type="evidence" value="ECO:0007669"/>
    <property type="project" value="InterPro"/>
</dbReference>
<dbReference type="Gene3D" id="3.40.850.10">
    <property type="entry name" value="Kinesin motor domain"/>
    <property type="match status" value="1"/>
</dbReference>
<dbReference type="EMBL" id="BGZK01002183">
    <property type="protein sequence ID" value="GBP91575.1"/>
    <property type="molecule type" value="Genomic_DNA"/>
</dbReference>
<name>A0A4C1ZY42_EUMVA</name>
<dbReference type="AlphaFoldDB" id="A0A4C1ZY42"/>
<dbReference type="OrthoDB" id="3176171at2759"/>
<dbReference type="GO" id="GO:0007018">
    <property type="term" value="P:microtubule-based movement"/>
    <property type="evidence" value="ECO:0007669"/>
    <property type="project" value="InterPro"/>
</dbReference>
<evidence type="ECO:0000313" key="5">
    <source>
        <dbReference type="EMBL" id="GBP91575.1"/>
    </source>
</evidence>
<dbReference type="GO" id="GO:0005524">
    <property type="term" value="F:ATP binding"/>
    <property type="evidence" value="ECO:0007669"/>
    <property type="project" value="UniProtKB-KW"/>
</dbReference>
<dbReference type="Pfam" id="PF00225">
    <property type="entry name" value="Kinesin"/>
    <property type="match status" value="1"/>
</dbReference>
<dbReference type="SMART" id="SM00129">
    <property type="entry name" value="KISc"/>
    <property type="match status" value="1"/>
</dbReference>
<evidence type="ECO:0000259" key="4">
    <source>
        <dbReference type="PROSITE" id="PS50067"/>
    </source>
</evidence>
<feature type="domain" description="Kinesin motor" evidence="4">
    <location>
        <begin position="1"/>
        <end position="238"/>
    </location>
</feature>
<dbReference type="InterPro" id="IPR027417">
    <property type="entry name" value="P-loop_NTPase"/>
</dbReference>
<dbReference type="InterPro" id="IPR001752">
    <property type="entry name" value="Kinesin_motor_dom"/>
</dbReference>
<keyword evidence="6" id="KW-1185">Reference proteome</keyword>
<evidence type="ECO:0000313" key="6">
    <source>
        <dbReference type="Proteomes" id="UP000299102"/>
    </source>
</evidence>
<evidence type="ECO:0000256" key="3">
    <source>
        <dbReference type="PROSITE-ProRule" id="PRU00283"/>
    </source>
</evidence>
<sequence length="238" mass="26489">MGALSKTGIVTENRNSIRAESKNCIRVKRASRRKLTSAPNETRPQDFLEIYNERVHDLLVGGSEEGRDCSSLPRRRGNARKDLRVREHPTRGPYVQNLRRVVVRDCESLLNLVREGARRRRTAATRRNPVSSRSHALLELVTPQATLHLADLAGSTGGKHDFPIHDEGEEDNTERVGMSCFPPVMSTHFSFTQMECSRYPEGNEKASWEGCGGGRQKEGANINKSLVALSNVISALGE</sequence>
<comment type="caution">
    <text evidence="3">Lacks conserved residue(s) required for the propagation of feature annotation.</text>
</comment>
<dbReference type="PANTHER" id="PTHR47117">
    <property type="entry name" value="STAR-RELATED LIPID TRANSFER PROTEIN 9"/>
    <property type="match status" value="1"/>
</dbReference>
<dbReference type="Proteomes" id="UP000299102">
    <property type="component" value="Unassembled WGS sequence"/>
</dbReference>
<dbReference type="GO" id="GO:0003777">
    <property type="term" value="F:microtubule motor activity"/>
    <property type="evidence" value="ECO:0007669"/>
    <property type="project" value="InterPro"/>
</dbReference>
<comment type="caution">
    <text evidence="5">The sequence shown here is derived from an EMBL/GenBank/DDBJ whole genome shotgun (WGS) entry which is preliminary data.</text>
</comment>
<dbReference type="STRING" id="151549.A0A4C1ZY42"/>
<evidence type="ECO:0000256" key="2">
    <source>
        <dbReference type="ARBA" id="ARBA00022840"/>
    </source>
</evidence>
<dbReference type="SUPFAM" id="SSF52540">
    <property type="entry name" value="P-loop containing nucleoside triphosphate hydrolases"/>
    <property type="match status" value="1"/>
</dbReference>
<reference evidence="5 6" key="1">
    <citation type="journal article" date="2019" name="Commun. Biol.">
        <title>The bagworm genome reveals a unique fibroin gene that provides high tensile strength.</title>
        <authorList>
            <person name="Kono N."/>
            <person name="Nakamura H."/>
            <person name="Ohtoshi R."/>
            <person name="Tomita M."/>
            <person name="Numata K."/>
            <person name="Arakawa K."/>
        </authorList>
    </citation>
    <scope>NUCLEOTIDE SEQUENCE [LARGE SCALE GENOMIC DNA]</scope>
</reference>
<dbReference type="PROSITE" id="PS50067">
    <property type="entry name" value="KINESIN_MOTOR_2"/>
    <property type="match status" value="1"/>
</dbReference>
<dbReference type="InterPro" id="IPR036961">
    <property type="entry name" value="Kinesin_motor_dom_sf"/>
</dbReference>
<keyword evidence="2" id="KW-0067">ATP-binding</keyword>
<protein>
    <submittedName>
        <fullName evidence="5">Kinesin-like protein unc-104</fullName>
    </submittedName>
</protein>
<gene>
    <name evidence="5" type="primary">unc-104</name>
    <name evidence="5" type="ORF">EVAR_62153_1</name>
</gene>
<proteinExistence type="inferred from homology"/>
<comment type="similarity">
    <text evidence="3">Belongs to the TRAFAC class myosin-kinesin ATPase superfamily. Kinesin family.</text>
</comment>
<evidence type="ECO:0000256" key="1">
    <source>
        <dbReference type="ARBA" id="ARBA00022741"/>
    </source>
</evidence>